<evidence type="ECO:0000313" key="2">
    <source>
        <dbReference type="Proteomes" id="UP001256588"/>
    </source>
</evidence>
<reference evidence="1 2" key="1">
    <citation type="submission" date="2023-07" db="EMBL/GenBank/DDBJ databases">
        <title>Sorghum-associated microbial communities from plants grown in Nebraska, USA.</title>
        <authorList>
            <person name="Schachtman D."/>
        </authorList>
    </citation>
    <scope>NUCLEOTIDE SEQUENCE [LARGE SCALE GENOMIC DNA]</scope>
    <source>
        <strain evidence="1 2">4099</strain>
    </source>
</reference>
<dbReference type="Proteomes" id="UP001256588">
    <property type="component" value="Unassembled WGS sequence"/>
</dbReference>
<evidence type="ECO:0000313" key="1">
    <source>
        <dbReference type="EMBL" id="MDR7191535.1"/>
    </source>
</evidence>
<organism evidence="1 2">
    <name type="scientific">Luteimonas terrae</name>
    <dbReference type="NCBI Taxonomy" id="1530191"/>
    <lineage>
        <taxon>Bacteria</taxon>
        <taxon>Pseudomonadati</taxon>
        <taxon>Pseudomonadota</taxon>
        <taxon>Gammaproteobacteria</taxon>
        <taxon>Lysobacterales</taxon>
        <taxon>Lysobacteraceae</taxon>
        <taxon>Luteimonas</taxon>
    </lineage>
</organism>
<dbReference type="EMBL" id="JAVDWO010000001">
    <property type="protein sequence ID" value="MDR7191535.1"/>
    <property type="molecule type" value="Genomic_DNA"/>
</dbReference>
<gene>
    <name evidence="1" type="ORF">J2W68_000237</name>
</gene>
<dbReference type="InterPro" id="IPR024079">
    <property type="entry name" value="MetalloPept_cat_dom_sf"/>
</dbReference>
<name>A0ABU1XRZ1_9GAMM</name>
<keyword evidence="2" id="KW-1185">Reference proteome</keyword>
<proteinExistence type="predicted"/>
<dbReference type="Gene3D" id="3.40.390.10">
    <property type="entry name" value="Collagenase (Catalytic Domain)"/>
    <property type="match status" value="1"/>
</dbReference>
<accession>A0ABU1XRZ1</accession>
<comment type="caution">
    <text evidence="1">The sequence shown here is derived from an EMBL/GenBank/DDBJ whole genome shotgun (WGS) entry which is preliminary data.</text>
</comment>
<sequence>MIVRAGRWPAPYRVNGVVRNLQAWYDAVDVRAGNAMFATPSARAAIW</sequence>
<protein>
    <submittedName>
        <fullName evidence="1">Metalloendopeptidase</fullName>
    </submittedName>
</protein>
<dbReference type="RefSeq" id="WP_310231869.1">
    <property type="nucleotide sequence ID" value="NZ_JAVDWO010000001.1"/>
</dbReference>